<gene>
    <name evidence="1" type="ORF">M404DRAFT_991345</name>
</gene>
<evidence type="ECO:0000313" key="2">
    <source>
        <dbReference type="Proteomes" id="UP000054217"/>
    </source>
</evidence>
<dbReference type="HOGENOM" id="CLU_1993539_0_0_1"/>
<keyword evidence="2" id="KW-1185">Reference proteome</keyword>
<dbReference type="EMBL" id="KN831944">
    <property type="protein sequence ID" value="KIO14583.1"/>
    <property type="molecule type" value="Genomic_DNA"/>
</dbReference>
<sequence length="125" mass="13489">MAWLLRTSDARAQVQVQREAAVSVPVFHSGDDSEGKLAFFCGRLRVSAVGGSCTFNSGDDNGGRFALCLSRKEFLRLPLSRVFASCLSRRGLGYTHTEVSAGLPGFLCYGSLSPWIERGVSVLLS</sequence>
<accession>A0A0C3JZJ5</accession>
<proteinExistence type="predicted"/>
<protein>
    <submittedName>
        <fullName evidence="1">Uncharacterized protein</fullName>
    </submittedName>
</protein>
<reference evidence="1 2" key="1">
    <citation type="submission" date="2014-04" db="EMBL/GenBank/DDBJ databases">
        <authorList>
            <consortium name="DOE Joint Genome Institute"/>
            <person name="Kuo A."/>
            <person name="Kohler A."/>
            <person name="Costa M.D."/>
            <person name="Nagy L.G."/>
            <person name="Floudas D."/>
            <person name="Copeland A."/>
            <person name="Barry K.W."/>
            <person name="Cichocki N."/>
            <person name="Veneault-Fourrey C."/>
            <person name="LaButti K."/>
            <person name="Lindquist E.A."/>
            <person name="Lipzen A."/>
            <person name="Lundell T."/>
            <person name="Morin E."/>
            <person name="Murat C."/>
            <person name="Sun H."/>
            <person name="Tunlid A."/>
            <person name="Henrissat B."/>
            <person name="Grigoriev I.V."/>
            <person name="Hibbett D.S."/>
            <person name="Martin F."/>
            <person name="Nordberg H.P."/>
            <person name="Cantor M.N."/>
            <person name="Hua S.X."/>
        </authorList>
    </citation>
    <scope>NUCLEOTIDE SEQUENCE [LARGE SCALE GENOMIC DNA]</scope>
    <source>
        <strain evidence="1 2">Marx 270</strain>
    </source>
</reference>
<dbReference type="AlphaFoldDB" id="A0A0C3JZJ5"/>
<name>A0A0C3JZJ5_PISTI</name>
<organism evidence="1 2">
    <name type="scientific">Pisolithus tinctorius Marx 270</name>
    <dbReference type="NCBI Taxonomy" id="870435"/>
    <lineage>
        <taxon>Eukaryota</taxon>
        <taxon>Fungi</taxon>
        <taxon>Dikarya</taxon>
        <taxon>Basidiomycota</taxon>
        <taxon>Agaricomycotina</taxon>
        <taxon>Agaricomycetes</taxon>
        <taxon>Agaricomycetidae</taxon>
        <taxon>Boletales</taxon>
        <taxon>Sclerodermatineae</taxon>
        <taxon>Pisolithaceae</taxon>
        <taxon>Pisolithus</taxon>
    </lineage>
</organism>
<reference evidence="2" key="2">
    <citation type="submission" date="2015-01" db="EMBL/GenBank/DDBJ databases">
        <title>Evolutionary Origins and Diversification of the Mycorrhizal Mutualists.</title>
        <authorList>
            <consortium name="DOE Joint Genome Institute"/>
            <consortium name="Mycorrhizal Genomics Consortium"/>
            <person name="Kohler A."/>
            <person name="Kuo A."/>
            <person name="Nagy L.G."/>
            <person name="Floudas D."/>
            <person name="Copeland A."/>
            <person name="Barry K.W."/>
            <person name="Cichocki N."/>
            <person name="Veneault-Fourrey C."/>
            <person name="LaButti K."/>
            <person name="Lindquist E.A."/>
            <person name="Lipzen A."/>
            <person name="Lundell T."/>
            <person name="Morin E."/>
            <person name="Murat C."/>
            <person name="Riley R."/>
            <person name="Ohm R."/>
            <person name="Sun H."/>
            <person name="Tunlid A."/>
            <person name="Henrissat B."/>
            <person name="Grigoriev I.V."/>
            <person name="Hibbett D.S."/>
            <person name="Martin F."/>
        </authorList>
    </citation>
    <scope>NUCLEOTIDE SEQUENCE [LARGE SCALE GENOMIC DNA]</scope>
    <source>
        <strain evidence="2">Marx 270</strain>
    </source>
</reference>
<dbReference type="InParanoid" id="A0A0C3JZJ5"/>
<evidence type="ECO:0000313" key="1">
    <source>
        <dbReference type="EMBL" id="KIO14583.1"/>
    </source>
</evidence>
<dbReference type="Proteomes" id="UP000054217">
    <property type="component" value="Unassembled WGS sequence"/>
</dbReference>